<keyword evidence="4" id="KW-1003">Cell membrane</keyword>
<dbReference type="AlphaFoldDB" id="A0A6A2X411"/>
<keyword evidence="8 12" id="KW-1133">Transmembrane helix</keyword>
<evidence type="ECO:0000256" key="9">
    <source>
        <dbReference type="ARBA" id="ARBA00023136"/>
    </source>
</evidence>
<evidence type="ECO:0000256" key="5">
    <source>
        <dbReference type="ARBA" id="ARBA00022597"/>
    </source>
</evidence>
<evidence type="ECO:0000256" key="3">
    <source>
        <dbReference type="ARBA" id="ARBA00022448"/>
    </source>
</evidence>
<dbReference type="EMBL" id="VEPZ02001524">
    <property type="protein sequence ID" value="KAE8669571.1"/>
    <property type="molecule type" value="Genomic_DNA"/>
</dbReference>
<comment type="similarity">
    <text evidence="2">Belongs to the SWEET sugar transporter family.</text>
</comment>
<evidence type="ECO:0000256" key="12">
    <source>
        <dbReference type="SAM" id="Phobius"/>
    </source>
</evidence>
<proteinExistence type="inferred from homology"/>
<dbReference type="GO" id="GO:0005886">
    <property type="term" value="C:plasma membrane"/>
    <property type="evidence" value="ECO:0007669"/>
    <property type="project" value="UniProtKB-SubCell"/>
</dbReference>
<organism evidence="13 14">
    <name type="scientific">Hibiscus syriacus</name>
    <name type="common">Rose of Sharon</name>
    <dbReference type="NCBI Taxonomy" id="106335"/>
    <lineage>
        <taxon>Eukaryota</taxon>
        <taxon>Viridiplantae</taxon>
        <taxon>Streptophyta</taxon>
        <taxon>Embryophyta</taxon>
        <taxon>Tracheophyta</taxon>
        <taxon>Spermatophyta</taxon>
        <taxon>Magnoliopsida</taxon>
        <taxon>eudicotyledons</taxon>
        <taxon>Gunneridae</taxon>
        <taxon>Pentapetalae</taxon>
        <taxon>rosids</taxon>
        <taxon>malvids</taxon>
        <taxon>Malvales</taxon>
        <taxon>Malvaceae</taxon>
        <taxon>Malvoideae</taxon>
        <taxon>Hibiscus</taxon>
    </lineage>
</organism>
<sequence length="97" mass="10593">MNCMLWILYGMPMVHPGSTLVVTINSIGLGMELIYLTIFFLYSTNKPRIANGLGALSGAIQLILYACYFKSTPKDDDENDDVKPSEVELSGNNGSTV</sequence>
<evidence type="ECO:0000256" key="6">
    <source>
        <dbReference type="ARBA" id="ARBA00022692"/>
    </source>
</evidence>
<keyword evidence="9 12" id="KW-0472">Membrane</keyword>
<keyword evidence="6 12" id="KW-0812">Transmembrane</keyword>
<evidence type="ECO:0000256" key="4">
    <source>
        <dbReference type="ARBA" id="ARBA00022475"/>
    </source>
</evidence>
<dbReference type="PANTHER" id="PTHR10791:SF30">
    <property type="entry name" value="SUGAR TRANSPORTER SWEET1"/>
    <property type="match status" value="1"/>
</dbReference>
<evidence type="ECO:0000256" key="10">
    <source>
        <dbReference type="ARBA" id="ARBA00037238"/>
    </source>
</evidence>
<evidence type="ECO:0000313" key="14">
    <source>
        <dbReference type="Proteomes" id="UP000436088"/>
    </source>
</evidence>
<dbReference type="PANTHER" id="PTHR10791">
    <property type="entry name" value="RAG1-ACTIVATING PROTEIN 1"/>
    <property type="match status" value="1"/>
</dbReference>
<keyword evidence="3" id="KW-0813">Transport</keyword>
<keyword evidence="5 13" id="KW-0762">Sugar transport</keyword>
<dbReference type="Pfam" id="PF03083">
    <property type="entry name" value="MtN3_slv"/>
    <property type="match status" value="1"/>
</dbReference>
<evidence type="ECO:0000313" key="13">
    <source>
        <dbReference type="EMBL" id="KAE8669571.1"/>
    </source>
</evidence>
<feature type="transmembrane region" description="Helical" evidence="12">
    <location>
        <begin position="49"/>
        <end position="71"/>
    </location>
</feature>
<keyword evidence="14" id="KW-1185">Reference proteome</keyword>
<keyword evidence="7" id="KW-0677">Repeat</keyword>
<comment type="subcellular location">
    <subcellularLocation>
        <location evidence="1">Cell membrane</location>
        <topology evidence="1">Multi-pass membrane protein</topology>
    </subcellularLocation>
</comment>
<gene>
    <name evidence="13" type="ORF">F3Y22_tig00112230pilonHSYRG00023</name>
</gene>
<evidence type="ECO:0000256" key="8">
    <source>
        <dbReference type="ARBA" id="ARBA00022989"/>
    </source>
</evidence>
<dbReference type="GO" id="GO:0051119">
    <property type="term" value="F:sugar transmembrane transporter activity"/>
    <property type="evidence" value="ECO:0007669"/>
    <property type="project" value="InterPro"/>
</dbReference>
<evidence type="ECO:0000256" key="1">
    <source>
        <dbReference type="ARBA" id="ARBA00004651"/>
    </source>
</evidence>
<dbReference type="InterPro" id="IPR047664">
    <property type="entry name" value="SWEET"/>
</dbReference>
<dbReference type="Gene3D" id="1.20.1280.290">
    <property type="match status" value="1"/>
</dbReference>
<dbReference type="InterPro" id="IPR004316">
    <property type="entry name" value="SWEET_rpt"/>
</dbReference>
<reference evidence="13" key="1">
    <citation type="submission" date="2019-09" db="EMBL/GenBank/DDBJ databases">
        <title>Draft genome information of white flower Hibiscus syriacus.</title>
        <authorList>
            <person name="Kim Y.-M."/>
        </authorList>
    </citation>
    <scope>NUCLEOTIDE SEQUENCE [LARGE SCALE GENOMIC DNA]</scope>
    <source>
        <strain evidence="13">YM2019G1</strain>
    </source>
</reference>
<evidence type="ECO:0000256" key="7">
    <source>
        <dbReference type="ARBA" id="ARBA00022737"/>
    </source>
</evidence>
<accession>A0A6A2X411</accession>
<dbReference type="Proteomes" id="UP000436088">
    <property type="component" value="Unassembled WGS sequence"/>
</dbReference>
<comment type="function">
    <text evidence="10">Mediates both low-affinity uptake and efflux of sugar across the plasma membrane.</text>
</comment>
<protein>
    <submittedName>
        <fullName evidence="13">Bidirectional sugar transporter SWEET6b</fullName>
    </submittedName>
</protein>
<evidence type="ECO:0000256" key="2">
    <source>
        <dbReference type="ARBA" id="ARBA00007809"/>
    </source>
</evidence>
<comment type="caution">
    <text evidence="13">The sequence shown here is derived from an EMBL/GenBank/DDBJ whole genome shotgun (WGS) entry which is preliminary data.</text>
</comment>
<name>A0A6A2X411_HIBSY</name>
<feature type="region of interest" description="Disordered" evidence="11">
    <location>
        <begin position="74"/>
        <end position="97"/>
    </location>
</feature>
<feature type="transmembrane region" description="Helical" evidence="12">
    <location>
        <begin position="20"/>
        <end position="42"/>
    </location>
</feature>
<evidence type="ECO:0000256" key="11">
    <source>
        <dbReference type="SAM" id="MobiDB-lite"/>
    </source>
</evidence>